<evidence type="ECO:0000256" key="8">
    <source>
        <dbReference type="ARBA" id="ARBA00023027"/>
    </source>
</evidence>
<keyword evidence="13" id="KW-1185">Reference proteome</keyword>
<evidence type="ECO:0000256" key="2">
    <source>
        <dbReference type="ARBA" id="ARBA00005019"/>
    </source>
</evidence>
<evidence type="ECO:0000256" key="6">
    <source>
        <dbReference type="ARBA" id="ARBA00022741"/>
    </source>
</evidence>
<dbReference type="PANTHER" id="PTHR39321">
    <property type="entry name" value="NICOTINATE-NUCLEOTIDE ADENYLYLTRANSFERASE-RELATED"/>
    <property type="match status" value="1"/>
</dbReference>
<dbReference type="AlphaFoldDB" id="A0A1G6ALY8"/>
<keyword evidence="6 10" id="KW-0547">Nucleotide-binding</keyword>
<dbReference type="InterPro" id="IPR014729">
    <property type="entry name" value="Rossmann-like_a/b/a_fold"/>
</dbReference>
<dbReference type="EC" id="2.7.7.18" evidence="10"/>
<reference evidence="12 13" key="1">
    <citation type="submission" date="2016-10" db="EMBL/GenBank/DDBJ databases">
        <authorList>
            <person name="de Groot N.N."/>
        </authorList>
    </citation>
    <scope>NUCLEOTIDE SEQUENCE [LARGE SCALE GENOMIC DNA]</scope>
    <source>
        <strain evidence="12 13">DSM 3217</strain>
    </source>
</reference>
<keyword evidence="4 10" id="KW-0808">Transferase</keyword>
<dbReference type="GO" id="GO:0009435">
    <property type="term" value="P:NAD+ biosynthetic process"/>
    <property type="evidence" value="ECO:0007669"/>
    <property type="project" value="UniProtKB-UniRule"/>
</dbReference>
<dbReference type="Gene3D" id="3.40.50.620">
    <property type="entry name" value="HUPs"/>
    <property type="match status" value="1"/>
</dbReference>
<dbReference type="HAMAP" id="MF_00244">
    <property type="entry name" value="NaMN_adenylyltr"/>
    <property type="match status" value="1"/>
</dbReference>
<evidence type="ECO:0000313" key="13">
    <source>
        <dbReference type="Proteomes" id="UP000199228"/>
    </source>
</evidence>
<dbReference type="NCBIfam" id="TIGR00125">
    <property type="entry name" value="cyt_tran_rel"/>
    <property type="match status" value="1"/>
</dbReference>
<sequence>MSFLSRMRKIGILGGTFDPVHNGHLLIADNAMDEFQLDEVWFIPNGNSPHKNNIEITDQVHRYQMLQLATCNHNDFYVNDYELHQNEICYTYKTLEYLVKEYPDDKFYFLMGADSLDYFMEWKKPERICELSHILVTVRDDLDDREVLEKIKQLKTIYQANADLIKMTAFSVSSSDIRRRVKNKRSIRYLVPESVRNYIEKEKLYL</sequence>
<comment type="pathway">
    <text evidence="2 10">Cofactor biosynthesis; NAD(+) biosynthesis; deamido-NAD(+) from nicotinate D-ribonucleotide: step 1/1.</text>
</comment>
<comment type="function">
    <text evidence="1 10">Catalyzes the reversible adenylation of nicotinate mononucleotide (NaMN) to nicotinic acid adenine dinucleotide (NaAD).</text>
</comment>
<dbReference type="CDD" id="cd02165">
    <property type="entry name" value="NMNAT"/>
    <property type="match status" value="1"/>
</dbReference>
<keyword evidence="8 10" id="KW-0520">NAD</keyword>
<evidence type="ECO:0000256" key="1">
    <source>
        <dbReference type="ARBA" id="ARBA00002324"/>
    </source>
</evidence>
<dbReference type="Pfam" id="PF01467">
    <property type="entry name" value="CTP_transf_like"/>
    <property type="match status" value="1"/>
</dbReference>
<feature type="domain" description="Cytidyltransferase-like" evidence="11">
    <location>
        <begin position="12"/>
        <end position="180"/>
    </location>
</feature>
<evidence type="ECO:0000256" key="7">
    <source>
        <dbReference type="ARBA" id="ARBA00022840"/>
    </source>
</evidence>
<dbReference type="SUPFAM" id="SSF52374">
    <property type="entry name" value="Nucleotidylyl transferase"/>
    <property type="match status" value="1"/>
</dbReference>
<keyword evidence="7 10" id="KW-0067">ATP-binding</keyword>
<keyword evidence="3 10" id="KW-0662">Pyridine nucleotide biosynthesis</keyword>
<evidence type="ECO:0000256" key="5">
    <source>
        <dbReference type="ARBA" id="ARBA00022695"/>
    </source>
</evidence>
<dbReference type="Proteomes" id="UP000199228">
    <property type="component" value="Unassembled WGS sequence"/>
</dbReference>
<evidence type="ECO:0000259" key="11">
    <source>
        <dbReference type="Pfam" id="PF01467"/>
    </source>
</evidence>
<dbReference type="PANTHER" id="PTHR39321:SF3">
    <property type="entry name" value="PHOSPHOPANTETHEINE ADENYLYLTRANSFERASE"/>
    <property type="match status" value="1"/>
</dbReference>
<dbReference type="GO" id="GO:0005524">
    <property type="term" value="F:ATP binding"/>
    <property type="evidence" value="ECO:0007669"/>
    <property type="project" value="UniProtKB-KW"/>
</dbReference>
<evidence type="ECO:0000256" key="9">
    <source>
        <dbReference type="ARBA" id="ARBA00048721"/>
    </source>
</evidence>
<dbReference type="InterPro" id="IPR005248">
    <property type="entry name" value="NadD/NMNAT"/>
</dbReference>
<proteinExistence type="inferred from homology"/>
<organism evidence="12 13">
    <name type="scientific">Eubacterium oxidoreducens</name>
    <dbReference type="NCBI Taxonomy" id="1732"/>
    <lineage>
        <taxon>Bacteria</taxon>
        <taxon>Bacillati</taxon>
        <taxon>Bacillota</taxon>
        <taxon>Clostridia</taxon>
        <taxon>Eubacteriales</taxon>
        <taxon>Eubacteriaceae</taxon>
        <taxon>Eubacterium</taxon>
    </lineage>
</organism>
<dbReference type="NCBIfam" id="NF000840">
    <property type="entry name" value="PRK00071.1-3"/>
    <property type="match status" value="1"/>
</dbReference>
<evidence type="ECO:0000256" key="10">
    <source>
        <dbReference type="HAMAP-Rule" id="MF_00244"/>
    </source>
</evidence>
<dbReference type="STRING" id="1732.SAMN02910417_00696"/>
<gene>
    <name evidence="10" type="primary">nadD</name>
    <name evidence="12" type="ORF">SAMN02910417_00696</name>
</gene>
<dbReference type="EMBL" id="FMXR01000006">
    <property type="protein sequence ID" value="SDB09371.1"/>
    <property type="molecule type" value="Genomic_DNA"/>
</dbReference>
<name>A0A1G6ALY8_EUBOX</name>
<dbReference type="NCBIfam" id="TIGR00482">
    <property type="entry name" value="nicotinate (nicotinamide) nucleotide adenylyltransferase"/>
    <property type="match status" value="1"/>
</dbReference>
<evidence type="ECO:0000313" key="12">
    <source>
        <dbReference type="EMBL" id="SDB09371.1"/>
    </source>
</evidence>
<dbReference type="GO" id="GO:0004515">
    <property type="term" value="F:nicotinate-nucleotide adenylyltransferase activity"/>
    <property type="evidence" value="ECO:0007669"/>
    <property type="project" value="UniProtKB-UniRule"/>
</dbReference>
<evidence type="ECO:0000256" key="3">
    <source>
        <dbReference type="ARBA" id="ARBA00022642"/>
    </source>
</evidence>
<evidence type="ECO:0000256" key="4">
    <source>
        <dbReference type="ARBA" id="ARBA00022679"/>
    </source>
</evidence>
<protein>
    <recommendedName>
        <fullName evidence="10">Probable nicotinate-nucleotide adenylyltransferase</fullName>
        <ecNumber evidence="10">2.7.7.18</ecNumber>
    </recommendedName>
    <alternativeName>
        <fullName evidence="10">Deamido-NAD(+) diphosphorylase</fullName>
    </alternativeName>
    <alternativeName>
        <fullName evidence="10">Deamido-NAD(+) pyrophosphorylase</fullName>
    </alternativeName>
    <alternativeName>
        <fullName evidence="10">Nicotinate mononucleotide adenylyltransferase</fullName>
        <shortName evidence="10">NaMN adenylyltransferase</shortName>
    </alternativeName>
</protein>
<accession>A0A1G6ALY8</accession>
<comment type="similarity">
    <text evidence="10">Belongs to the NadD family.</text>
</comment>
<dbReference type="InterPro" id="IPR004821">
    <property type="entry name" value="Cyt_trans-like"/>
</dbReference>
<dbReference type="UniPathway" id="UPA00253">
    <property type="reaction ID" value="UER00332"/>
</dbReference>
<comment type="catalytic activity">
    <reaction evidence="9 10">
        <text>nicotinate beta-D-ribonucleotide + ATP + H(+) = deamido-NAD(+) + diphosphate</text>
        <dbReference type="Rhea" id="RHEA:22860"/>
        <dbReference type="ChEBI" id="CHEBI:15378"/>
        <dbReference type="ChEBI" id="CHEBI:30616"/>
        <dbReference type="ChEBI" id="CHEBI:33019"/>
        <dbReference type="ChEBI" id="CHEBI:57502"/>
        <dbReference type="ChEBI" id="CHEBI:58437"/>
        <dbReference type="EC" id="2.7.7.18"/>
    </reaction>
</comment>
<keyword evidence="5 10" id="KW-0548">Nucleotidyltransferase</keyword>